<dbReference type="Proteomes" id="UP000321595">
    <property type="component" value="Chromosome"/>
</dbReference>
<keyword evidence="3" id="KW-1185">Reference proteome</keyword>
<proteinExistence type="predicted"/>
<name>A0A5B8XWY1_9DELT</name>
<dbReference type="KEGG" id="bbae:FRD01_23105"/>
<feature type="region of interest" description="Disordered" evidence="1">
    <location>
        <begin position="24"/>
        <end position="50"/>
    </location>
</feature>
<accession>A0A5B8XWY1</accession>
<evidence type="ECO:0000313" key="2">
    <source>
        <dbReference type="EMBL" id="QED30070.1"/>
    </source>
</evidence>
<dbReference type="PROSITE" id="PS51257">
    <property type="entry name" value="PROKAR_LIPOPROTEIN"/>
    <property type="match status" value="1"/>
</dbReference>
<reference evidence="2 3" key="1">
    <citation type="submission" date="2019-08" db="EMBL/GenBank/DDBJ databases">
        <authorList>
            <person name="Liang Q."/>
        </authorList>
    </citation>
    <scope>NUCLEOTIDE SEQUENCE [LARGE SCALE GENOMIC DNA]</scope>
    <source>
        <strain evidence="2 3">V1718</strain>
    </source>
</reference>
<gene>
    <name evidence="2" type="ORF">FRD01_23105</name>
</gene>
<dbReference type="EMBL" id="CP042467">
    <property type="protein sequence ID" value="QED30070.1"/>
    <property type="molecule type" value="Genomic_DNA"/>
</dbReference>
<evidence type="ECO:0000313" key="3">
    <source>
        <dbReference type="Proteomes" id="UP000321595"/>
    </source>
</evidence>
<dbReference type="RefSeq" id="WP_146963430.1">
    <property type="nucleotide sequence ID" value="NZ_CP042467.1"/>
</dbReference>
<sequence>MKKNVFWIVSLGLVGCVDLEKEPSSWSQIEEPTPNLPVNEPVQTPNETPPAPVEVASCTGAELLEVRPDSVLKVFPDGSTQTLLSFGEESQNYVNSWESYGDTQVLVLSTYSGEEALTRVIQVTGGGIEVVAELETYPRGVHLGEDGFSIDNGDGSSTVIEAGVRRSVSAYVSSGPIDGHVLVRDRVDEWDPQVKFKWLNVSTGAERPVPEPRPYSLKHVKGGVFFQTSDDGLIISRPNEDVRLGSPTQGEGDIYGATTSQNREWLHFQQEGGVYTLVDVKSEQIHRFALEDFNGNWSRELFVADDGELSINVTADGMSHAEVSSDFGQTWEPVGAPMNAEHEGFMHSLVPQKNGENMVLTNIWVGYGYYLNEIQFVRDGEVLDQIPAYEFYTGGAYGISDALSISDDGGCVVFWRYTEPVPSPFSPEARHELVMFDFASSEASVLRTGTVFQQHSGRLKFLPR</sequence>
<evidence type="ECO:0000256" key="1">
    <source>
        <dbReference type="SAM" id="MobiDB-lite"/>
    </source>
</evidence>
<protein>
    <submittedName>
        <fullName evidence="2">Uncharacterized protein</fullName>
    </submittedName>
</protein>
<dbReference type="OrthoDB" id="41724at2"/>
<organism evidence="2 3">
    <name type="scientific">Microvenator marinus</name>
    <dbReference type="NCBI Taxonomy" id="2600177"/>
    <lineage>
        <taxon>Bacteria</taxon>
        <taxon>Deltaproteobacteria</taxon>
        <taxon>Bradymonadales</taxon>
        <taxon>Microvenatoraceae</taxon>
        <taxon>Microvenator</taxon>
    </lineage>
</organism>
<dbReference type="AlphaFoldDB" id="A0A5B8XWY1"/>